<reference evidence="1" key="1">
    <citation type="submission" date="2014-11" db="EMBL/GenBank/DDBJ databases">
        <authorList>
            <person name="Amaro Gonzalez C."/>
        </authorList>
    </citation>
    <scope>NUCLEOTIDE SEQUENCE</scope>
</reference>
<evidence type="ECO:0000313" key="1">
    <source>
        <dbReference type="EMBL" id="JAH24766.1"/>
    </source>
</evidence>
<accession>A0A0E9R6K3</accession>
<name>A0A0E9R6K3_ANGAN</name>
<proteinExistence type="predicted"/>
<sequence>MCGRVHTFTCIRLTHSYILIYTYVCEYIYSCVSTQNPRDKWRGNAEGKLIVNVVLENPFTSRPICSAFDEVWVLVSNGASE</sequence>
<protein>
    <submittedName>
        <fullName evidence="1">Uncharacterized protein</fullName>
    </submittedName>
</protein>
<reference evidence="1" key="2">
    <citation type="journal article" date="2015" name="Fish Shellfish Immunol.">
        <title>Early steps in the European eel (Anguilla anguilla)-Vibrio vulnificus interaction in the gills: Role of the RtxA13 toxin.</title>
        <authorList>
            <person name="Callol A."/>
            <person name="Pajuelo D."/>
            <person name="Ebbesson L."/>
            <person name="Teles M."/>
            <person name="MacKenzie S."/>
            <person name="Amaro C."/>
        </authorList>
    </citation>
    <scope>NUCLEOTIDE SEQUENCE</scope>
</reference>
<dbReference type="EMBL" id="GBXM01083811">
    <property type="protein sequence ID" value="JAH24766.1"/>
    <property type="molecule type" value="Transcribed_RNA"/>
</dbReference>
<dbReference type="AlphaFoldDB" id="A0A0E9R6K3"/>
<organism evidence="1">
    <name type="scientific">Anguilla anguilla</name>
    <name type="common">European freshwater eel</name>
    <name type="synonym">Muraena anguilla</name>
    <dbReference type="NCBI Taxonomy" id="7936"/>
    <lineage>
        <taxon>Eukaryota</taxon>
        <taxon>Metazoa</taxon>
        <taxon>Chordata</taxon>
        <taxon>Craniata</taxon>
        <taxon>Vertebrata</taxon>
        <taxon>Euteleostomi</taxon>
        <taxon>Actinopterygii</taxon>
        <taxon>Neopterygii</taxon>
        <taxon>Teleostei</taxon>
        <taxon>Anguilliformes</taxon>
        <taxon>Anguillidae</taxon>
        <taxon>Anguilla</taxon>
    </lineage>
</organism>